<reference evidence="1" key="1">
    <citation type="submission" date="2021-05" db="EMBL/GenBank/DDBJ databases">
        <title>Molecular characterization for Shewanella algae harboring chromosomal blaOXA-55-like strains isolated from clinical and environment sample.</title>
        <authorList>
            <person name="Ohama Y."/>
            <person name="Aoki K."/>
            <person name="Harada S."/>
            <person name="Moriya K."/>
            <person name="Ishii Y."/>
            <person name="Tateda K."/>
        </authorList>
    </citation>
    <scope>NUCLEOTIDE SEQUENCE</scope>
    <source>
        <strain evidence="1">TUM17379</strain>
    </source>
</reference>
<sequence>MVAKLSLQIMIVFLPYTRVGYDQRRTKGLCNIGWAVFWGFTKRGESPTFPVACSCLMSQA</sequence>
<accession>A0AAD1K7N2</accession>
<organism evidence="1 2">
    <name type="scientific">Shewanella algae</name>
    <dbReference type="NCBI Taxonomy" id="38313"/>
    <lineage>
        <taxon>Bacteria</taxon>
        <taxon>Pseudomonadati</taxon>
        <taxon>Pseudomonadota</taxon>
        <taxon>Gammaproteobacteria</taxon>
        <taxon>Alteromonadales</taxon>
        <taxon>Shewanellaceae</taxon>
        <taxon>Shewanella</taxon>
    </lineage>
</organism>
<evidence type="ECO:0000313" key="2">
    <source>
        <dbReference type="Proteomes" id="UP000825078"/>
    </source>
</evidence>
<gene>
    <name evidence="1" type="ORF">TUM17379_13340</name>
</gene>
<protein>
    <submittedName>
        <fullName evidence="1">Uncharacterized protein</fullName>
    </submittedName>
</protein>
<dbReference type="Proteomes" id="UP000825078">
    <property type="component" value="Chromosome"/>
</dbReference>
<name>A0AAD1K7N2_9GAMM</name>
<proteinExistence type="predicted"/>
<evidence type="ECO:0000313" key="1">
    <source>
        <dbReference type="EMBL" id="BCV44316.1"/>
    </source>
</evidence>
<dbReference type="AlphaFoldDB" id="A0AAD1K7N2"/>
<dbReference type="EMBL" id="AP024613">
    <property type="protein sequence ID" value="BCV44316.1"/>
    <property type="molecule type" value="Genomic_DNA"/>
</dbReference>